<sequence length="81" mass="8930">MVRETGAAVRDSASPDGDDRLQGSTRDLDVGGNDRDGIGLPRGRHRPSGTWDRRIVLGIFYLQRILAGYNSAILEKSDQFN</sequence>
<dbReference type="EMBL" id="CAADEW010000107">
    <property type="protein sequence ID" value="VFJ60788.1"/>
    <property type="molecule type" value="Genomic_DNA"/>
</dbReference>
<gene>
    <name evidence="2" type="ORF">BECKFW1821A_GA0114235_11076</name>
    <name evidence="3" type="ORF">BECKFW1821B_GA0114236_11077</name>
</gene>
<evidence type="ECO:0000313" key="2">
    <source>
        <dbReference type="EMBL" id="VFJ60788.1"/>
    </source>
</evidence>
<name>A0A450TF78_9GAMM</name>
<feature type="region of interest" description="Disordered" evidence="1">
    <location>
        <begin position="1"/>
        <end position="45"/>
    </location>
</feature>
<organism evidence="3">
    <name type="scientific">Candidatus Kentrum sp. FW</name>
    <dbReference type="NCBI Taxonomy" id="2126338"/>
    <lineage>
        <taxon>Bacteria</taxon>
        <taxon>Pseudomonadati</taxon>
        <taxon>Pseudomonadota</taxon>
        <taxon>Gammaproteobacteria</taxon>
        <taxon>Candidatus Kentrum</taxon>
    </lineage>
</organism>
<evidence type="ECO:0000313" key="3">
    <source>
        <dbReference type="EMBL" id="VFJ65811.1"/>
    </source>
</evidence>
<proteinExistence type="predicted"/>
<dbReference type="EMBL" id="CAADFD010000107">
    <property type="protein sequence ID" value="VFJ65811.1"/>
    <property type="molecule type" value="Genomic_DNA"/>
</dbReference>
<accession>A0A450TF78</accession>
<dbReference type="AlphaFoldDB" id="A0A450TF78"/>
<feature type="compositionally biased region" description="Basic and acidic residues" evidence="1">
    <location>
        <begin position="17"/>
        <end position="37"/>
    </location>
</feature>
<protein>
    <submittedName>
        <fullName evidence="3">Uncharacterized protein</fullName>
    </submittedName>
</protein>
<reference evidence="3" key="1">
    <citation type="submission" date="2019-02" db="EMBL/GenBank/DDBJ databases">
        <authorList>
            <person name="Gruber-Vodicka R. H."/>
            <person name="Seah K. B. B."/>
        </authorList>
    </citation>
    <scope>NUCLEOTIDE SEQUENCE</scope>
    <source>
        <strain evidence="3">BECK_BZ106</strain>
        <strain evidence="2">BECK_BZ15</strain>
    </source>
</reference>
<evidence type="ECO:0000256" key="1">
    <source>
        <dbReference type="SAM" id="MobiDB-lite"/>
    </source>
</evidence>